<feature type="chain" id="PRO_5019527080" description="Lipoprotein" evidence="1">
    <location>
        <begin position="23"/>
        <end position="333"/>
    </location>
</feature>
<keyword evidence="1" id="KW-0732">Signal</keyword>
<dbReference type="KEGG" id="mcou:NCTC10179_00140"/>
<gene>
    <name evidence="2" type="ORF">NCTC10179_00140</name>
</gene>
<feature type="signal peptide" evidence="1">
    <location>
        <begin position="1"/>
        <end position="22"/>
    </location>
</feature>
<dbReference type="EMBL" id="LR215039">
    <property type="protein sequence ID" value="VEU75983.1"/>
    <property type="molecule type" value="Genomic_DNA"/>
</dbReference>
<keyword evidence="3" id="KW-1185">Reference proteome</keyword>
<sequence>MKKILKWSLIPLAITTTTILSAACQSEFDSKGQQSKQIFLNQATDYLNKYTNEFNKTNAFLNNQNSNKLSNFEFFYKSIQQKASTLAKAFETLNNYVNDSNYNFNLKQQLKDNFYLELNLSENQIKSYNDAYYRFNAINTELDLLAKSVAFNDDTNVFKVFKDDLNSFVNIRRTSTIFDRQFSNKNLDDAKNEYKNKWYNSSLKSIDYTTLGKKIVVDGNSTIEHTHAIGNVVKEWSVIVADQNSAVNDEFKKLIGFLTQNSEQIDNDEIKNLVHLISVSYDEYLKSIQEINAQFGGVYPFETFLGYFDENSSFSEFIKIWTKINEIYIDFKG</sequence>
<evidence type="ECO:0000256" key="1">
    <source>
        <dbReference type="SAM" id="SignalP"/>
    </source>
</evidence>
<name>A0A449B5U7_9BACT</name>
<protein>
    <recommendedName>
        <fullName evidence="4">Lipoprotein</fullName>
    </recommendedName>
</protein>
<dbReference type="NCBIfam" id="NF045977">
    <property type="entry name" value="MAG0770_fam_LP"/>
    <property type="match status" value="1"/>
</dbReference>
<evidence type="ECO:0008006" key="4">
    <source>
        <dbReference type="Google" id="ProtNLM"/>
    </source>
</evidence>
<evidence type="ECO:0000313" key="3">
    <source>
        <dbReference type="Proteomes" id="UP000289497"/>
    </source>
</evidence>
<reference evidence="2 3" key="1">
    <citation type="submission" date="2019-01" db="EMBL/GenBank/DDBJ databases">
        <authorList>
            <consortium name="Pathogen Informatics"/>
        </authorList>
    </citation>
    <scope>NUCLEOTIDE SEQUENCE [LARGE SCALE GENOMIC DNA]</scope>
    <source>
        <strain evidence="2 3">NCTC10179</strain>
    </source>
</reference>
<organism evidence="2 3">
    <name type="scientific">Mycoplasmopsis columboralis</name>
    <dbReference type="NCBI Taxonomy" id="171282"/>
    <lineage>
        <taxon>Bacteria</taxon>
        <taxon>Bacillati</taxon>
        <taxon>Mycoplasmatota</taxon>
        <taxon>Mycoplasmoidales</taxon>
        <taxon>Metamycoplasmataceae</taxon>
        <taxon>Mycoplasmopsis</taxon>
    </lineage>
</organism>
<dbReference type="Proteomes" id="UP000289497">
    <property type="component" value="Chromosome"/>
</dbReference>
<evidence type="ECO:0000313" key="2">
    <source>
        <dbReference type="EMBL" id="VEU75983.1"/>
    </source>
</evidence>
<dbReference type="PROSITE" id="PS51257">
    <property type="entry name" value="PROKAR_LIPOPROTEIN"/>
    <property type="match status" value="1"/>
</dbReference>
<proteinExistence type="predicted"/>
<dbReference type="AlphaFoldDB" id="A0A449B5U7"/>
<accession>A0A449B5U7</accession>
<dbReference type="RefSeq" id="WP_036434523.1">
    <property type="nucleotide sequence ID" value="NZ_LR215039.1"/>
</dbReference>
<dbReference type="OrthoDB" id="398053at2"/>